<dbReference type="Pfam" id="PF19781">
    <property type="entry name" value="DUF6266"/>
    <property type="match status" value="1"/>
</dbReference>
<organism evidence="1 2">
    <name type="scientific">Sphingobacterium mizutaii</name>
    <dbReference type="NCBI Taxonomy" id="1010"/>
    <lineage>
        <taxon>Bacteria</taxon>
        <taxon>Pseudomonadati</taxon>
        <taxon>Bacteroidota</taxon>
        <taxon>Sphingobacteriia</taxon>
        <taxon>Sphingobacteriales</taxon>
        <taxon>Sphingobacteriaceae</taxon>
        <taxon>Sphingobacterium</taxon>
    </lineage>
</organism>
<evidence type="ECO:0000313" key="2">
    <source>
        <dbReference type="Proteomes" id="UP000215355"/>
    </source>
</evidence>
<dbReference type="KEGG" id="smiz:4412673_02502"/>
<dbReference type="AlphaFoldDB" id="A0AAJ5C0P5"/>
<dbReference type="EMBL" id="LT906468">
    <property type="protein sequence ID" value="SNV51720.1"/>
    <property type="molecule type" value="Genomic_DNA"/>
</dbReference>
<protein>
    <submittedName>
        <fullName evidence="1">Uncharacterized protein</fullName>
    </submittedName>
</protein>
<sequence>MAIISNGILGSFSGKVGSVVGGSWRGIQYIRSLPKKVKRVPTEKMLNQQAKFALAMSFVNPLRSFLKENYEDEKIRYMTSANLLSSHILRHAVQGNLPEIKLNYSKIIISKGTVEQLLDISSEKLDRVISVKWGAEEKYLVPLAEVEVRGVIYNENKNHFHHFKLGSRKTAQGEISLSLFDKGEKLAIWLYTMDKKTNRISESQFINEFTV</sequence>
<dbReference type="RefSeq" id="WP_093097344.1">
    <property type="nucleotide sequence ID" value="NZ_CP158798.1"/>
</dbReference>
<name>A0AAJ5C0P5_9SPHI</name>
<evidence type="ECO:0000313" key="1">
    <source>
        <dbReference type="EMBL" id="SNV51720.1"/>
    </source>
</evidence>
<dbReference type="InterPro" id="IPR046233">
    <property type="entry name" value="DUF6266"/>
</dbReference>
<accession>A0AAJ5C0P5</accession>
<dbReference type="Proteomes" id="UP000215355">
    <property type="component" value="Chromosome 1"/>
</dbReference>
<gene>
    <name evidence="1" type="ORF">SAMEA4412673_02502</name>
</gene>
<proteinExistence type="predicted"/>
<reference evidence="1 2" key="1">
    <citation type="submission" date="2017-06" db="EMBL/GenBank/DDBJ databases">
        <authorList>
            <consortium name="Pathogen Informatics"/>
        </authorList>
    </citation>
    <scope>NUCLEOTIDE SEQUENCE [LARGE SCALE GENOMIC DNA]</scope>
    <source>
        <strain evidence="1 2">NCTC12149</strain>
    </source>
</reference>